<evidence type="ECO:0000313" key="2">
    <source>
        <dbReference type="EMBL" id="KAE8725890.1"/>
    </source>
</evidence>
<dbReference type="PANTHER" id="PTHR47383:SF3">
    <property type="entry name" value="WAT1-RELATED PROTEIN"/>
    <property type="match status" value="1"/>
</dbReference>
<feature type="compositionally biased region" description="Low complexity" evidence="1">
    <location>
        <begin position="190"/>
        <end position="202"/>
    </location>
</feature>
<comment type="caution">
    <text evidence="2">The sequence shown here is derived from an EMBL/GenBank/DDBJ whole genome shotgun (WGS) entry which is preliminary data.</text>
</comment>
<dbReference type="InterPro" id="IPR058936">
    <property type="entry name" value="At4g15545-like"/>
</dbReference>
<gene>
    <name evidence="2" type="ORF">F3Y22_tig00008013pilonHSYRG00155</name>
</gene>
<name>A0A6A3C9L3_HIBSY</name>
<dbReference type="AlphaFoldDB" id="A0A6A3C9L3"/>
<dbReference type="EMBL" id="VEPZ02000399">
    <property type="protein sequence ID" value="KAE8725890.1"/>
    <property type="molecule type" value="Genomic_DNA"/>
</dbReference>
<sequence length="263" mass="28727">MLAKESGGSTFDLPEEVFRVLPSDPFDQLDVARKITSIALSTRVSSLEAESSSLKHQFAEKDQHIADLFSQIDALETSLSEPRISSKLQRDVSKLEVFRRKLMQSLQDDEESPGAPIVAKTTPSGLASPPPLFRLAHLDASTLIREIRMQRIVTQMGTITVSASRPDIPHGLLLASQMSTRRITHPGTPPSVSASVSPTRTSKPVSPRRHSVSFSTSRGIFDDRSSQYQAPIPDHRLVALGLMEKSFSVRSGAACLMSSLVHS</sequence>
<reference evidence="2" key="1">
    <citation type="submission" date="2019-09" db="EMBL/GenBank/DDBJ databases">
        <title>Draft genome information of white flower Hibiscus syriacus.</title>
        <authorList>
            <person name="Kim Y.-M."/>
        </authorList>
    </citation>
    <scope>NUCLEOTIDE SEQUENCE [LARGE SCALE GENOMIC DNA]</scope>
    <source>
        <strain evidence="2">YM2019G1</strain>
    </source>
</reference>
<protein>
    <submittedName>
        <fullName evidence="2">Prolyl 4-hydroxylase alpha subunit</fullName>
    </submittedName>
</protein>
<keyword evidence="3" id="KW-1185">Reference proteome</keyword>
<evidence type="ECO:0000313" key="3">
    <source>
        <dbReference type="Proteomes" id="UP000436088"/>
    </source>
</evidence>
<proteinExistence type="predicted"/>
<dbReference type="Proteomes" id="UP000436088">
    <property type="component" value="Unassembled WGS sequence"/>
</dbReference>
<feature type="region of interest" description="Disordered" evidence="1">
    <location>
        <begin position="182"/>
        <end position="215"/>
    </location>
</feature>
<evidence type="ECO:0000256" key="1">
    <source>
        <dbReference type="SAM" id="MobiDB-lite"/>
    </source>
</evidence>
<dbReference type="PANTHER" id="PTHR47383">
    <property type="entry name" value="OS03G0659800 PROTEIN"/>
    <property type="match status" value="1"/>
</dbReference>
<organism evidence="2 3">
    <name type="scientific">Hibiscus syriacus</name>
    <name type="common">Rose of Sharon</name>
    <dbReference type="NCBI Taxonomy" id="106335"/>
    <lineage>
        <taxon>Eukaryota</taxon>
        <taxon>Viridiplantae</taxon>
        <taxon>Streptophyta</taxon>
        <taxon>Embryophyta</taxon>
        <taxon>Tracheophyta</taxon>
        <taxon>Spermatophyta</taxon>
        <taxon>Magnoliopsida</taxon>
        <taxon>eudicotyledons</taxon>
        <taxon>Gunneridae</taxon>
        <taxon>Pentapetalae</taxon>
        <taxon>rosids</taxon>
        <taxon>malvids</taxon>
        <taxon>Malvales</taxon>
        <taxon>Malvaceae</taxon>
        <taxon>Malvoideae</taxon>
        <taxon>Hibiscus</taxon>
    </lineage>
</organism>
<accession>A0A6A3C9L3</accession>